<comment type="subcellular location">
    <subcellularLocation>
        <location evidence="2 16">Secreted</location>
    </subcellularLocation>
</comment>
<keyword evidence="6 16" id="KW-0165">Cleavage on pair of basic residues</keyword>
<evidence type="ECO:0000256" key="15">
    <source>
        <dbReference type="PIRSR" id="PIRSR601384-3"/>
    </source>
</evidence>
<evidence type="ECO:0000256" key="11">
    <source>
        <dbReference type="ARBA" id="ARBA00023049"/>
    </source>
</evidence>
<evidence type="ECO:0000313" key="17">
    <source>
        <dbReference type="EMBL" id="PIG81863.1"/>
    </source>
</evidence>
<dbReference type="Proteomes" id="UP000231358">
    <property type="component" value="Unassembled WGS sequence"/>
</dbReference>
<feature type="binding site" evidence="14">
    <location>
        <position position="224"/>
    </location>
    <ligand>
        <name>Zn(2+)</name>
        <dbReference type="ChEBI" id="CHEBI:29105"/>
        <note>catalytic</note>
    </ligand>
</feature>
<name>A0A2G7FMT3_9EURO</name>
<dbReference type="GO" id="GO:0006508">
    <property type="term" value="P:proteolysis"/>
    <property type="evidence" value="ECO:0007669"/>
    <property type="project" value="UniProtKB-KW"/>
</dbReference>
<evidence type="ECO:0000256" key="10">
    <source>
        <dbReference type="ARBA" id="ARBA00022833"/>
    </source>
</evidence>
<keyword evidence="10 14" id="KW-0862">Zinc</keyword>
<comment type="caution">
    <text evidence="17">The sequence shown here is derived from an EMBL/GenBank/DDBJ whole genome shotgun (WGS) entry which is preliminary data.</text>
</comment>
<dbReference type="CDD" id="cd11008">
    <property type="entry name" value="M35_deuterolysin_like"/>
    <property type="match status" value="1"/>
</dbReference>
<keyword evidence="11 16" id="KW-0482">Metalloprotease</keyword>
<dbReference type="InterPro" id="IPR024079">
    <property type="entry name" value="MetalloPept_cat_dom_sf"/>
</dbReference>
<evidence type="ECO:0000256" key="6">
    <source>
        <dbReference type="ARBA" id="ARBA00022685"/>
    </source>
</evidence>
<protein>
    <recommendedName>
        <fullName evidence="16">Neutral protease 2</fullName>
        <ecNumber evidence="16">3.4.24.39</ecNumber>
    </recommendedName>
    <alternativeName>
        <fullName evidence="16">Deuterolysin</fullName>
    </alternativeName>
</protein>
<dbReference type="EMBL" id="NEXV01000535">
    <property type="protein sequence ID" value="PIG81863.1"/>
    <property type="molecule type" value="Genomic_DNA"/>
</dbReference>
<feature type="active site" evidence="13">
    <location>
        <position position="225"/>
    </location>
</feature>
<sequence length="273" mass="29877">MVVGAFLRHRLADDRHYNGETWDDNLQTDQWNIMKRLELGPRSLASTSVFFSFSNLSCIPAIKMRFFQTLVALPLIAGAVASPLDARATLQNCSPEGKQMIDNALSQAAKMAHAGANLIRTNSDYSANLFQSFFKTNDAQSRNRVAGVLDKIAAEATNGNQGVVTYYCTPEGIDCVDSHAFTMTAYGETDGTYGRIRTCPAYFTKFPAWSNSCSVLDQATSSLHEMAHTKGIFGPETYGYDAVHGLSSYAALENAESYAFFSKSAFLNCDVTN</sequence>
<feature type="disulfide bond" evidence="15">
    <location>
        <begin position="175"/>
        <end position="199"/>
    </location>
</feature>
<keyword evidence="9 16" id="KW-0378">Hydrolase</keyword>
<dbReference type="PANTHER" id="PTHR37016">
    <property type="match status" value="1"/>
</dbReference>
<dbReference type="GO" id="GO:0005576">
    <property type="term" value="C:extracellular region"/>
    <property type="evidence" value="ECO:0007669"/>
    <property type="project" value="UniProtKB-SubCell"/>
</dbReference>
<dbReference type="GO" id="GO:0046872">
    <property type="term" value="F:metal ion binding"/>
    <property type="evidence" value="ECO:0007669"/>
    <property type="project" value="UniProtKB-KW"/>
</dbReference>
<proteinExistence type="inferred from homology"/>
<keyword evidence="4 16" id="KW-0964">Secreted</keyword>
<accession>A0A2G7FMT3</accession>
<dbReference type="STRING" id="656916.A0A2G7FMT3"/>
<keyword evidence="18" id="KW-1185">Reference proteome</keyword>
<dbReference type="EC" id="3.4.24.39" evidence="16"/>
<dbReference type="InterPro" id="IPR050414">
    <property type="entry name" value="Fungal_M35_metalloproteases"/>
</dbReference>
<evidence type="ECO:0000256" key="1">
    <source>
        <dbReference type="ARBA" id="ARBA00001187"/>
    </source>
</evidence>
<comment type="catalytic activity">
    <reaction evidence="1 16">
        <text>Preferential cleavage of bonds with hydrophobic residues in P1'. Also 3-Asn-|-Gln-4 and 8-Gly-|-Ser-9 bonds in insulin B chain.</text>
        <dbReference type="EC" id="3.4.24.39"/>
    </reaction>
</comment>
<comment type="function">
    <text evidence="16">Secreted metalloproteinase that allows assimilation of proteinaceous substrates. Shows high activities on basic nuclear substrates such as histone and protamine.</text>
</comment>
<dbReference type="Gene3D" id="3.40.390.10">
    <property type="entry name" value="Collagenase (Catalytic Domain)"/>
    <property type="match status" value="1"/>
</dbReference>
<dbReference type="GO" id="GO:0004222">
    <property type="term" value="F:metalloendopeptidase activity"/>
    <property type="evidence" value="ECO:0007669"/>
    <property type="project" value="InterPro"/>
</dbReference>
<evidence type="ECO:0000256" key="4">
    <source>
        <dbReference type="ARBA" id="ARBA00022525"/>
    </source>
</evidence>
<evidence type="ECO:0000256" key="7">
    <source>
        <dbReference type="ARBA" id="ARBA00022723"/>
    </source>
</evidence>
<evidence type="ECO:0000256" key="5">
    <source>
        <dbReference type="ARBA" id="ARBA00022670"/>
    </source>
</evidence>
<comment type="cofactor">
    <cofactor evidence="14 16">
        <name>Zn(2+)</name>
        <dbReference type="ChEBI" id="CHEBI:29105"/>
    </cofactor>
    <text evidence="14 16">Binds 1 zinc ion per subunit.</text>
</comment>
<evidence type="ECO:0000256" key="2">
    <source>
        <dbReference type="ARBA" id="ARBA00004613"/>
    </source>
</evidence>
<gene>
    <name evidence="17" type="ORF">AARAC_003721</name>
</gene>
<dbReference type="SUPFAM" id="SSF55486">
    <property type="entry name" value="Metalloproteases ('zincins'), catalytic domain"/>
    <property type="match status" value="1"/>
</dbReference>
<evidence type="ECO:0000256" key="9">
    <source>
        <dbReference type="ARBA" id="ARBA00022801"/>
    </source>
</evidence>
<evidence type="ECO:0000313" key="18">
    <source>
        <dbReference type="Proteomes" id="UP000231358"/>
    </source>
</evidence>
<keyword evidence="12" id="KW-0865">Zymogen</keyword>
<feature type="disulfide bond" evidence="15">
    <location>
        <begin position="93"/>
        <end position="168"/>
    </location>
</feature>
<keyword evidence="8" id="KW-0732">Signal</keyword>
<keyword evidence="7 14" id="KW-0479">Metal-binding</keyword>
<reference evidence="17 18" key="1">
    <citation type="submission" date="2017-05" db="EMBL/GenBank/DDBJ databases">
        <title>Genome sequence for an aflatoxigenic pathogen of Argentinian peanut, Aspergillus arachidicola.</title>
        <authorList>
            <person name="Moore G."/>
            <person name="Beltz S.B."/>
            <person name="Mack B.M."/>
        </authorList>
    </citation>
    <scope>NUCLEOTIDE SEQUENCE [LARGE SCALE GENOMIC DNA]</scope>
    <source>
        <strain evidence="17 18">CBS 117610</strain>
    </source>
</reference>
<evidence type="ECO:0000256" key="13">
    <source>
        <dbReference type="PIRSR" id="PIRSR601384-1"/>
    </source>
</evidence>
<comment type="similarity">
    <text evidence="3 16">Belongs to the peptidase M35 family.</text>
</comment>
<evidence type="ECO:0000256" key="3">
    <source>
        <dbReference type="ARBA" id="ARBA00010279"/>
    </source>
</evidence>
<evidence type="ECO:0000256" key="14">
    <source>
        <dbReference type="PIRSR" id="PIRSR601384-2"/>
    </source>
</evidence>
<evidence type="ECO:0000256" key="16">
    <source>
        <dbReference type="RuleBase" id="RU361126"/>
    </source>
</evidence>
<dbReference type="InterPro" id="IPR001384">
    <property type="entry name" value="Peptidase_M35"/>
</dbReference>
<organism evidence="17 18">
    <name type="scientific">Aspergillus arachidicola</name>
    <dbReference type="NCBI Taxonomy" id="656916"/>
    <lineage>
        <taxon>Eukaryota</taxon>
        <taxon>Fungi</taxon>
        <taxon>Dikarya</taxon>
        <taxon>Ascomycota</taxon>
        <taxon>Pezizomycotina</taxon>
        <taxon>Eurotiomycetes</taxon>
        <taxon>Eurotiomycetidae</taxon>
        <taxon>Eurotiales</taxon>
        <taxon>Aspergillaceae</taxon>
        <taxon>Aspergillus</taxon>
        <taxon>Aspergillus subgen. Circumdati</taxon>
    </lineage>
</organism>
<dbReference type="Pfam" id="PF02102">
    <property type="entry name" value="Peptidase_M35"/>
    <property type="match status" value="1"/>
</dbReference>
<evidence type="ECO:0000256" key="8">
    <source>
        <dbReference type="ARBA" id="ARBA00022729"/>
    </source>
</evidence>
<dbReference type="PRINTS" id="PR00768">
    <property type="entry name" value="DEUTEROLYSIN"/>
</dbReference>
<keyword evidence="5 16" id="KW-0645">Protease</keyword>
<dbReference type="PANTHER" id="PTHR37016:SF7">
    <property type="entry name" value="NEUTRAL PROTEASE 2"/>
    <property type="match status" value="1"/>
</dbReference>
<feature type="binding site" evidence="14">
    <location>
        <position position="228"/>
    </location>
    <ligand>
        <name>Zn(2+)</name>
        <dbReference type="ChEBI" id="CHEBI:29105"/>
        <note>catalytic</note>
    </ligand>
</feature>
<evidence type="ECO:0000256" key="12">
    <source>
        <dbReference type="ARBA" id="ARBA00023145"/>
    </source>
</evidence>
<dbReference type="AlphaFoldDB" id="A0A2G7FMT3"/>